<proteinExistence type="predicted"/>
<comment type="caution">
    <text evidence="2">The sequence shown here is derived from an EMBL/GenBank/DDBJ whole genome shotgun (WGS) entry which is preliminary data.</text>
</comment>
<sequence length="137" mass="15231">MDGSSRFFLSVLFAFDFRFLFGLFSFSFDLGLSCSFFLLLALEFLRFGRLVELPVGILQQQPRRLADLKSCSADFDLDPVDWQVADKPCGNLSATRGPFDGAIVAIRAVDEGFLLHGGDLTVLPQMMADDVFVRVAH</sequence>
<protein>
    <recommendedName>
        <fullName evidence="4">Secreted protein</fullName>
    </recommendedName>
</protein>
<evidence type="ECO:0008006" key="4">
    <source>
        <dbReference type="Google" id="ProtNLM"/>
    </source>
</evidence>
<evidence type="ECO:0000313" key="2">
    <source>
        <dbReference type="EMBL" id="KAL1373343.1"/>
    </source>
</evidence>
<gene>
    <name evidence="2" type="ORF">pipiens_005209</name>
</gene>
<name>A0ABD1CAG7_CULPP</name>
<keyword evidence="1" id="KW-0472">Membrane</keyword>
<organism evidence="2 3">
    <name type="scientific">Culex pipiens pipiens</name>
    <name type="common">Northern house mosquito</name>
    <dbReference type="NCBI Taxonomy" id="38569"/>
    <lineage>
        <taxon>Eukaryota</taxon>
        <taxon>Metazoa</taxon>
        <taxon>Ecdysozoa</taxon>
        <taxon>Arthropoda</taxon>
        <taxon>Hexapoda</taxon>
        <taxon>Insecta</taxon>
        <taxon>Pterygota</taxon>
        <taxon>Neoptera</taxon>
        <taxon>Endopterygota</taxon>
        <taxon>Diptera</taxon>
        <taxon>Nematocera</taxon>
        <taxon>Culicoidea</taxon>
        <taxon>Culicidae</taxon>
        <taxon>Culicinae</taxon>
        <taxon>Culicini</taxon>
        <taxon>Culex</taxon>
        <taxon>Culex</taxon>
    </lineage>
</organism>
<feature type="transmembrane region" description="Helical" evidence="1">
    <location>
        <begin position="20"/>
        <end position="42"/>
    </location>
</feature>
<keyword evidence="3" id="KW-1185">Reference proteome</keyword>
<dbReference type="Proteomes" id="UP001562425">
    <property type="component" value="Unassembled WGS sequence"/>
</dbReference>
<keyword evidence="1" id="KW-1133">Transmembrane helix</keyword>
<dbReference type="AlphaFoldDB" id="A0ABD1CAG7"/>
<accession>A0ABD1CAG7</accession>
<evidence type="ECO:0000313" key="3">
    <source>
        <dbReference type="Proteomes" id="UP001562425"/>
    </source>
</evidence>
<dbReference type="EMBL" id="JBEHCU010014471">
    <property type="protein sequence ID" value="KAL1373343.1"/>
    <property type="molecule type" value="Genomic_DNA"/>
</dbReference>
<evidence type="ECO:0000256" key="1">
    <source>
        <dbReference type="SAM" id="Phobius"/>
    </source>
</evidence>
<keyword evidence="1" id="KW-0812">Transmembrane</keyword>
<reference evidence="2 3" key="1">
    <citation type="submission" date="2024-05" db="EMBL/GenBank/DDBJ databases">
        <title>Culex pipiens pipiens assembly and annotation.</title>
        <authorList>
            <person name="Alout H."/>
            <person name="Durand T."/>
        </authorList>
    </citation>
    <scope>NUCLEOTIDE SEQUENCE [LARGE SCALE GENOMIC DNA]</scope>
    <source>
        <strain evidence="2">HA-2024</strain>
        <tissue evidence="2">Whole body</tissue>
    </source>
</reference>